<proteinExistence type="predicted"/>
<dbReference type="OrthoDB" id="7211070at2"/>
<evidence type="ECO:0000313" key="3">
    <source>
        <dbReference type="EMBL" id="RAK66468.1"/>
    </source>
</evidence>
<dbReference type="AlphaFoldDB" id="A0A328BN97"/>
<protein>
    <submittedName>
        <fullName evidence="3">Uncharacterized protein</fullName>
    </submittedName>
</protein>
<comment type="caution">
    <text evidence="3">The sequence shown here is derived from an EMBL/GenBank/DDBJ whole genome shotgun (WGS) entry which is preliminary data.</text>
</comment>
<feature type="transmembrane region" description="Helical" evidence="2">
    <location>
        <begin position="12"/>
        <end position="31"/>
    </location>
</feature>
<reference evidence="3 4" key="1">
    <citation type="submission" date="2018-05" db="EMBL/GenBank/DDBJ databases">
        <authorList>
            <person name="Lanie J.A."/>
            <person name="Ng W.-L."/>
            <person name="Kazmierczak K.M."/>
            <person name="Andrzejewski T.M."/>
            <person name="Davidsen T.M."/>
            <person name="Wayne K.J."/>
            <person name="Tettelin H."/>
            <person name="Glass J.I."/>
            <person name="Rusch D."/>
            <person name="Podicherti R."/>
            <person name="Tsui H.-C.T."/>
            <person name="Winkler M.E."/>
        </authorList>
    </citation>
    <scope>NUCLEOTIDE SEQUENCE [LARGE SCALE GENOMIC DNA]</scope>
    <source>
        <strain evidence="3 4">BUT-10</strain>
    </source>
</reference>
<sequence>MESPFKSHDARIVLPGAAIAAVAGLLMGAGLRPNLHDPEILGPQQLVAGGGPRPTQAIADPGLGRYAGRTPDYVIGTDYIRAAEPRIMAAADEPSPAPESNVAVYTSPAQLPARVTHAAWRDEPHAPPRYPSDAGGVVYESDLPPPPDAPEDSDLG</sequence>
<dbReference type="Proteomes" id="UP000249524">
    <property type="component" value="Unassembled WGS sequence"/>
</dbReference>
<keyword evidence="2" id="KW-0472">Membrane</keyword>
<keyword evidence="2" id="KW-0812">Transmembrane</keyword>
<name>A0A328BN97_9CAUL</name>
<dbReference type="EMBL" id="QFYS01000003">
    <property type="protein sequence ID" value="RAK66468.1"/>
    <property type="molecule type" value="Genomic_DNA"/>
</dbReference>
<keyword evidence="2" id="KW-1133">Transmembrane helix</keyword>
<evidence type="ECO:0000256" key="1">
    <source>
        <dbReference type="SAM" id="MobiDB-lite"/>
    </source>
</evidence>
<keyword evidence="4" id="KW-1185">Reference proteome</keyword>
<evidence type="ECO:0000313" key="4">
    <source>
        <dbReference type="Proteomes" id="UP000249524"/>
    </source>
</evidence>
<dbReference type="RefSeq" id="WP_111275777.1">
    <property type="nucleotide sequence ID" value="NZ_QFYS01000003.1"/>
</dbReference>
<gene>
    <name evidence="3" type="ORF">DJ019_09510</name>
</gene>
<organism evidence="3 4">
    <name type="scientific">Phenylobacterium kunshanense</name>
    <dbReference type="NCBI Taxonomy" id="1445034"/>
    <lineage>
        <taxon>Bacteria</taxon>
        <taxon>Pseudomonadati</taxon>
        <taxon>Pseudomonadota</taxon>
        <taxon>Alphaproteobacteria</taxon>
        <taxon>Caulobacterales</taxon>
        <taxon>Caulobacteraceae</taxon>
        <taxon>Phenylobacterium</taxon>
    </lineage>
</organism>
<accession>A0A328BN97</accession>
<feature type="region of interest" description="Disordered" evidence="1">
    <location>
        <begin position="116"/>
        <end position="156"/>
    </location>
</feature>
<evidence type="ECO:0000256" key="2">
    <source>
        <dbReference type="SAM" id="Phobius"/>
    </source>
</evidence>